<keyword evidence="8" id="KW-0966">Cell projection</keyword>
<organism evidence="11 12">
    <name type="scientific">Vanessa tameamea</name>
    <name type="common">Kamehameha butterfly</name>
    <dbReference type="NCBI Taxonomy" id="334116"/>
    <lineage>
        <taxon>Eukaryota</taxon>
        <taxon>Metazoa</taxon>
        <taxon>Ecdysozoa</taxon>
        <taxon>Arthropoda</taxon>
        <taxon>Hexapoda</taxon>
        <taxon>Insecta</taxon>
        <taxon>Pterygota</taxon>
        <taxon>Neoptera</taxon>
        <taxon>Endopterygota</taxon>
        <taxon>Lepidoptera</taxon>
        <taxon>Glossata</taxon>
        <taxon>Ditrysia</taxon>
        <taxon>Papilionoidea</taxon>
        <taxon>Nymphalidae</taxon>
        <taxon>Nymphalinae</taxon>
        <taxon>Vanessa</taxon>
    </lineage>
</organism>
<evidence type="ECO:0000256" key="4">
    <source>
        <dbReference type="ARBA" id="ARBA00022490"/>
    </source>
</evidence>
<evidence type="ECO:0000256" key="10">
    <source>
        <dbReference type="SAM" id="MobiDB-lite"/>
    </source>
</evidence>
<gene>
    <name evidence="12" type="primary">LOC113401227</name>
</gene>
<proteinExistence type="inferred from homology"/>
<sequence length="392" mass="47028">MISSRHDKISDVEASRGRASDLSQSFERDPKTQDQEVRDEITQETNWLPFFMASLFATTLEDIISQLYILFEINSELRILKMKTEMIENLARKYGVKQKTVIDELDDIDPKKLGNLEYKLKKLQSDRLLVLKILHDTYLDLSINCQYNALHENVNRIRDRQSHLKNLIEVESNNRILRRELNRQLRQQRNHIKSITYDTNIDIELLKTNLEDAELNSEIRSRYVLGWQRARTEQHVQMIYDKELMPNQTIEYFKMKADQEQRVHTEIELLNNIRINEVLVEVEYWMGKYDKDIERMDLKVQLKKNDYEYICDKRLELEETLVKHEESINNWKKFKDEREADRQYRENMFNAATIVQAWWRGFLVRQQLGPYKVVKKKGQAPKPEEKSGKKKK</sequence>
<evidence type="ECO:0000256" key="9">
    <source>
        <dbReference type="ARBA" id="ARBA00032183"/>
    </source>
</evidence>
<evidence type="ECO:0000256" key="8">
    <source>
        <dbReference type="ARBA" id="ARBA00023273"/>
    </source>
</evidence>
<feature type="compositionally biased region" description="Basic and acidic residues" evidence="10">
    <location>
        <begin position="1"/>
        <end position="19"/>
    </location>
</feature>
<evidence type="ECO:0000256" key="1">
    <source>
        <dbReference type="ARBA" id="ARBA00004611"/>
    </source>
</evidence>
<dbReference type="Pfam" id="PF00612">
    <property type="entry name" value="IQ"/>
    <property type="match status" value="1"/>
</dbReference>
<evidence type="ECO:0000256" key="5">
    <source>
        <dbReference type="ARBA" id="ARBA00022846"/>
    </source>
</evidence>
<dbReference type="SMART" id="SM00015">
    <property type="entry name" value="IQ"/>
    <property type="match status" value="1"/>
</dbReference>
<name>A0ABM4ARN5_VANTA</name>
<dbReference type="InterPro" id="IPR000048">
    <property type="entry name" value="IQ_motif_EF-hand-BS"/>
</dbReference>
<dbReference type="Gene3D" id="1.20.5.190">
    <property type="match status" value="1"/>
</dbReference>
<dbReference type="PROSITE" id="PS50096">
    <property type="entry name" value="IQ"/>
    <property type="match status" value="1"/>
</dbReference>
<keyword evidence="11" id="KW-1185">Reference proteome</keyword>
<protein>
    <recommendedName>
        <fullName evidence="3">Dynein regulatory complex protein 9</fullName>
    </recommendedName>
    <alternativeName>
        <fullName evidence="9">IQ domain-containing protein G</fullName>
    </alternativeName>
</protein>
<dbReference type="GeneID" id="113401227"/>
<dbReference type="CDD" id="cd23767">
    <property type="entry name" value="IQCD"/>
    <property type="match status" value="1"/>
</dbReference>
<dbReference type="Proteomes" id="UP001652626">
    <property type="component" value="Chromosome 19"/>
</dbReference>
<keyword evidence="4" id="KW-0963">Cytoplasm</keyword>
<evidence type="ECO:0000313" key="11">
    <source>
        <dbReference type="Proteomes" id="UP001652626"/>
    </source>
</evidence>
<accession>A0ABM4ARN5</accession>
<evidence type="ECO:0000256" key="7">
    <source>
        <dbReference type="ARBA" id="ARBA00023212"/>
    </source>
</evidence>
<evidence type="ECO:0000256" key="2">
    <source>
        <dbReference type="ARBA" id="ARBA00008222"/>
    </source>
</evidence>
<keyword evidence="6" id="KW-0969">Cilium</keyword>
<reference evidence="12" key="1">
    <citation type="submission" date="2025-08" db="UniProtKB">
        <authorList>
            <consortium name="RefSeq"/>
        </authorList>
    </citation>
    <scope>IDENTIFICATION</scope>
    <source>
        <tissue evidence="12">Whole body</tissue>
    </source>
</reference>
<dbReference type="PANTHER" id="PTHR14871:SF1">
    <property type="entry name" value="DYNEIN REGULATORY COMPLEX PROTEIN 9"/>
    <property type="match status" value="1"/>
</dbReference>
<keyword evidence="5" id="KW-0282">Flagellum</keyword>
<comment type="subcellular location">
    <subcellularLocation>
        <location evidence="1">Cytoplasm</location>
        <location evidence="1">Cytoskeleton</location>
        <location evidence="1">Flagellum axoneme</location>
    </subcellularLocation>
</comment>
<feature type="compositionally biased region" description="Basic and acidic residues" evidence="10">
    <location>
        <begin position="26"/>
        <end position="38"/>
    </location>
</feature>
<comment type="similarity">
    <text evidence="2">Belongs to the DRC9 family.</text>
</comment>
<dbReference type="PANTHER" id="PTHR14871">
    <property type="entry name" value="DYNEIN REGULATORY COMPLEX PROTEIN 9"/>
    <property type="match status" value="1"/>
</dbReference>
<evidence type="ECO:0000256" key="3">
    <source>
        <dbReference type="ARBA" id="ARBA00013738"/>
    </source>
</evidence>
<feature type="region of interest" description="Disordered" evidence="10">
    <location>
        <begin position="1"/>
        <end position="38"/>
    </location>
</feature>
<evidence type="ECO:0000256" key="6">
    <source>
        <dbReference type="ARBA" id="ARBA00023069"/>
    </source>
</evidence>
<keyword evidence="7" id="KW-0206">Cytoskeleton</keyword>
<dbReference type="InterPro" id="IPR042618">
    <property type="entry name" value="IQCG"/>
</dbReference>
<evidence type="ECO:0000313" key="12">
    <source>
        <dbReference type="RefSeq" id="XP_064073961.1"/>
    </source>
</evidence>
<dbReference type="RefSeq" id="XP_064073961.1">
    <property type="nucleotide sequence ID" value="XM_064217891.1"/>
</dbReference>